<protein>
    <recommendedName>
        <fullName evidence="4">Fibronectin type-III domain-containing protein</fullName>
    </recommendedName>
</protein>
<keyword evidence="3" id="KW-1185">Reference proteome</keyword>
<accession>Q1IKK7</accession>
<feature type="signal peptide" evidence="1">
    <location>
        <begin position="1"/>
        <end position="23"/>
    </location>
</feature>
<dbReference type="GO" id="GO:0016020">
    <property type="term" value="C:membrane"/>
    <property type="evidence" value="ECO:0007669"/>
    <property type="project" value="InterPro"/>
</dbReference>
<proteinExistence type="predicted"/>
<dbReference type="Proteomes" id="UP000002432">
    <property type="component" value="Chromosome"/>
</dbReference>
<organism evidence="2 3">
    <name type="scientific">Koribacter versatilis (strain Ellin345)</name>
    <dbReference type="NCBI Taxonomy" id="204669"/>
    <lineage>
        <taxon>Bacteria</taxon>
        <taxon>Pseudomonadati</taxon>
        <taxon>Acidobacteriota</taxon>
        <taxon>Terriglobia</taxon>
        <taxon>Terriglobales</taxon>
        <taxon>Candidatus Korobacteraceae</taxon>
        <taxon>Candidatus Korobacter</taxon>
    </lineage>
</organism>
<dbReference type="Gene3D" id="2.60.40.10">
    <property type="entry name" value="Immunoglobulins"/>
    <property type="match status" value="1"/>
</dbReference>
<dbReference type="CDD" id="cd00063">
    <property type="entry name" value="FN3"/>
    <property type="match status" value="1"/>
</dbReference>
<dbReference type="InterPro" id="IPR036116">
    <property type="entry name" value="FN3_sf"/>
</dbReference>
<reference evidence="2 3" key="1">
    <citation type="journal article" date="2009" name="Appl. Environ. Microbiol.">
        <title>Three genomes from the phylum Acidobacteria provide insight into the lifestyles of these microorganisms in soils.</title>
        <authorList>
            <person name="Ward N.L."/>
            <person name="Challacombe J.F."/>
            <person name="Janssen P.H."/>
            <person name="Henrissat B."/>
            <person name="Coutinho P.M."/>
            <person name="Wu M."/>
            <person name="Xie G."/>
            <person name="Haft D.H."/>
            <person name="Sait M."/>
            <person name="Badger J."/>
            <person name="Barabote R.D."/>
            <person name="Bradley B."/>
            <person name="Brettin T.S."/>
            <person name="Brinkac L.M."/>
            <person name="Bruce D."/>
            <person name="Creasy T."/>
            <person name="Daugherty S.C."/>
            <person name="Davidsen T.M."/>
            <person name="DeBoy R.T."/>
            <person name="Detter J.C."/>
            <person name="Dodson R.J."/>
            <person name="Durkin A.S."/>
            <person name="Ganapathy A."/>
            <person name="Gwinn-Giglio M."/>
            <person name="Han C.S."/>
            <person name="Khouri H."/>
            <person name="Kiss H."/>
            <person name="Kothari S.P."/>
            <person name="Madupu R."/>
            <person name="Nelson K.E."/>
            <person name="Nelson W.C."/>
            <person name="Paulsen I."/>
            <person name="Penn K."/>
            <person name="Ren Q."/>
            <person name="Rosovitz M.J."/>
            <person name="Selengut J.D."/>
            <person name="Shrivastava S."/>
            <person name="Sullivan S.A."/>
            <person name="Tapia R."/>
            <person name="Thompson L.S."/>
            <person name="Watkins K.L."/>
            <person name="Yang Q."/>
            <person name="Yu C."/>
            <person name="Zafar N."/>
            <person name="Zhou L."/>
            <person name="Kuske C.R."/>
        </authorList>
    </citation>
    <scope>NUCLEOTIDE SEQUENCE [LARGE SCALE GENOMIC DNA]</scope>
    <source>
        <strain evidence="2 3">Ellin345</strain>
    </source>
</reference>
<name>Q1IKK7_KORVE</name>
<dbReference type="SUPFAM" id="SSF49313">
    <property type="entry name" value="Cadherin-like"/>
    <property type="match status" value="1"/>
</dbReference>
<dbReference type="EMBL" id="CP000360">
    <property type="protein sequence ID" value="ABF42593.1"/>
    <property type="molecule type" value="Genomic_DNA"/>
</dbReference>
<keyword evidence="1" id="KW-0732">Signal</keyword>
<evidence type="ECO:0000313" key="2">
    <source>
        <dbReference type="EMBL" id="ABF42593.1"/>
    </source>
</evidence>
<evidence type="ECO:0000313" key="3">
    <source>
        <dbReference type="Proteomes" id="UP000002432"/>
    </source>
</evidence>
<dbReference type="PROSITE" id="PS51257">
    <property type="entry name" value="PROKAR_LIPOPROTEIN"/>
    <property type="match status" value="1"/>
</dbReference>
<dbReference type="InterPro" id="IPR003961">
    <property type="entry name" value="FN3_dom"/>
</dbReference>
<dbReference type="eggNOG" id="COG5492">
    <property type="taxonomic scope" value="Bacteria"/>
</dbReference>
<dbReference type="OrthoDB" id="103702at2"/>
<sequence>MTFRSRLLLFLGCGLFVFTLACGNDHHSNTPVQNVTIAIAPDAQQMWVNGSQQFSVSVSGTTNTAVNWGVSESGGGTIDDTGKYTAPGTAGTYHVTAISKADTTRVAKAAVIVSVPAPAFNSTPTTAAAEGTAYSYTLDVSDPAGSDVTLALTTAPDGATLNGKTVTWTPSAQQARQQNAFIVTATTAAGGTNTQSWAVAPTGTIHGKIQISHWSSDGTVDIESNSVAPPFWTFAALVPQADGSLTVLPGNGYADATFDIPNVPAGYYWLQFQPGDVMWTNASYMDYGSDAMGRKQKQVIPQYFGCDLTGLDPWNPGLQSLDFYSINSQAFAVPLSEPWSDVPAFGDTTCDITNTLFPMGLNVITNDVSTAAQFEQLPSALTFFRAEGMGPALNQVIDMEIPLATTVVGGALTRQTSDTQDINVKFSDWKSAFDSGGPSTAQPVAAQIYAESRQKADALTRENPILYGFYPILAGAVADGSSPWPPDGAGDATWPADGDFGSIPYNNPFADSNTIVYTANIAAQYQIPFPGSTAPAYATVQWYMQSPTMANPLVPLLKPISSAQIDGKDLLAQETVSTASPTLTWTAPASDNPVIYTIDICEPYQNPDSSTGCGFVYEFNHLTGTSFTVPAGILTPGHNYIFVVLSTSRAGYDPLHPNRYSLPEANAYFLSAAITVDGGAPAGVVRGDKKLLKVREADRERLGKNLPIFSRAKFQAPAQHFNSRLLSLPGQQEPKPTGVPYKP</sequence>
<evidence type="ECO:0000256" key="1">
    <source>
        <dbReference type="SAM" id="SignalP"/>
    </source>
</evidence>
<dbReference type="AlphaFoldDB" id="Q1IKK7"/>
<dbReference type="HOGENOM" id="CLU_373765_0_0_0"/>
<dbReference type="EnsemblBacteria" id="ABF42593">
    <property type="protein sequence ID" value="ABF42593"/>
    <property type="gene ID" value="Acid345_3592"/>
</dbReference>
<dbReference type="InterPro" id="IPR013783">
    <property type="entry name" value="Ig-like_fold"/>
</dbReference>
<dbReference type="RefSeq" id="WP_011524392.1">
    <property type="nucleotide sequence ID" value="NC_008009.1"/>
</dbReference>
<dbReference type="GO" id="GO:0005509">
    <property type="term" value="F:calcium ion binding"/>
    <property type="evidence" value="ECO:0007669"/>
    <property type="project" value="InterPro"/>
</dbReference>
<gene>
    <name evidence="2" type="ordered locus">Acid345_3592</name>
</gene>
<dbReference type="KEGG" id="aba:Acid345_3592"/>
<evidence type="ECO:0008006" key="4">
    <source>
        <dbReference type="Google" id="ProtNLM"/>
    </source>
</evidence>
<dbReference type="InterPro" id="IPR015919">
    <property type="entry name" value="Cadherin-like_sf"/>
</dbReference>
<dbReference type="SUPFAM" id="SSF49265">
    <property type="entry name" value="Fibronectin type III"/>
    <property type="match status" value="1"/>
</dbReference>
<feature type="chain" id="PRO_5004190821" description="Fibronectin type-III domain-containing protein" evidence="1">
    <location>
        <begin position="24"/>
        <end position="743"/>
    </location>
</feature>
<dbReference type="STRING" id="204669.Acid345_3592"/>